<dbReference type="EMBL" id="DVIQ01000069">
    <property type="protein sequence ID" value="HIS32080.1"/>
    <property type="molecule type" value="Genomic_DNA"/>
</dbReference>
<dbReference type="AlphaFoldDB" id="A0A9D1ETP1"/>
<evidence type="ECO:0000313" key="2">
    <source>
        <dbReference type="Proteomes" id="UP000823935"/>
    </source>
</evidence>
<accession>A0A9D1ETP1</accession>
<sequence length="115" mass="13743">MSFLLEGQEERLQERRVAGKYRKAAVSCWFTSKGRSIPQLVKYEDEEGRIRCIRQIRLLKAEEKYFAGIRMKRYDCCSQEDGIRRNFILLYHVEEGTWDLVLLCEEKENRVNCSE</sequence>
<gene>
    <name evidence="1" type="ORF">IAB44_11120</name>
</gene>
<evidence type="ECO:0000313" key="1">
    <source>
        <dbReference type="EMBL" id="HIS32080.1"/>
    </source>
</evidence>
<reference evidence="1" key="1">
    <citation type="submission" date="2020-10" db="EMBL/GenBank/DDBJ databases">
        <authorList>
            <person name="Gilroy R."/>
        </authorList>
    </citation>
    <scope>NUCLEOTIDE SEQUENCE</scope>
    <source>
        <strain evidence="1">CHK190-19873</strain>
    </source>
</reference>
<organism evidence="1 2">
    <name type="scientific">Candidatus Limivivens intestinipullorum</name>
    <dbReference type="NCBI Taxonomy" id="2840858"/>
    <lineage>
        <taxon>Bacteria</taxon>
        <taxon>Bacillati</taxon>
        <taxon>Bacillota</taxon>
        <taxon>Clostridia</taxon>
        <taxon>Lachnospirales</taxon>
        <taxon>Lachnospiraceae</taxon>
        <taxon>Lachnospiraceae incertae sedis</taxon>
        <taxon>Candidatus Limivivens</taxon>
    </lineage>
</organism>
<protein>
    <submittedName>
        <fullName evidence="1">Uncharacterized protein</fullName>
    </submittedName>
</protein>
<proteinExistence type="predicted"/>
<name>A0A9D1ETP1_9FIRM</name>
<comment type="caution">
    <text evidence="1">The sequence shown here is derived from an EMBL/GenBank/DDBJ whole genome shotgun (WGS) entry which is preliminary data.</text>
</comment>
<dbReference type="Proteomes" id="UP000823935">
    <property type="component" value="Unassembled WGS sequence"/>
</dbReference>
<reference evidence="1" key="2">
    <citation type="journal article" date="2021" name="PeerJ">
        <title>Extensive microbial diversity within the chicken gut microbiome revealed by metagenomics and culture.</title>
        <authorList>
            <person name="Gilroy R."/>
            <person name="Ravi A."/>
            <person name="Getino M."/>
            <person name="Pursley I."/>
            <person name="Horton D.L."/>
            <person name="Alikhan N.F."/>
            <person name="Baker D."/>
            <person name="Gharbi K."/>
            <person name="Hall N."/>
            <person name="Watson M."/>
            <person name="Adriaenssens E.M."/>
            <person name="Foster-Nyarko E."/>
            <person name="Jarju S."/>
            <person name="Secka A."/>
            <person name="Antonio M."/>
            <person name="Oren A."/>
            <person name="Chaudhuri R.R."/>
            <person name="La Ragione R."/>
            <person name="Hildebrand F."/>
            <person name="Pallen M.J."/>
        </authorList>
    </citation>
    <scope>NUCLEOTIDE SEQUENCE</scope>
    <source>
        <strain evidence="1">CHK190-19873</strain>
    </source>
</reference>